<reference evidence="1 2" key="1">
    <citation type="journal article" date="2012" name="J. Bacteriol.">
        <title>Complete genome sequences of Methylophaga sp. strain JAM1 and Methylophaga sp. strain JAM7.</title>
        <authorList>
            <person name="Villeneuve C."/>
            <person name="Martineau C."/>
            <person name="Mauffrey F."/>
            <person name="Villemur R."/>
        </authorList>
    </citation>
    <scope>NUCLEOTIDE SEQUENCE [LARGE SCALE GENOMIC DNA]</scope>
    <source>
        <strain evidence="1 2">JAM1</strain>
    </source>
</reference>
<dbReference type="PANTHER" id="PTHR36169">
    <property type="entry name" value="ETHANOLAMINE UTILIZATION PROTEIN EUTQ"/>
    <property type="match status" value="1"/>
</dbReference>
<dbReference type="EMBL" id="CP003390">
    <property type="protein sequence ID" value="AFI85666.1"/>
    <property type="molecule type" value="Genomic_DNA"/>
</dbReference>
<organism evidence="1 2">
    <name type="scientific">Methylophaga nitratireducenticrescens</name>
    <dbReference type="NCBI Taxonomy" id="754476"/>
    <lineage>
        <taxon>Bacteria</taxon>
        <taxon>Pseudomonadati</taxon>
        <taxon>Pseudomonadota</taxon>
        <taxon>Gammaproteobacteria</taxon>
        <taxon>Thiotrichales</taxon>
        <taxon>Piscirickettsiaceae</taxon>
        <taxon>Methylophaga</taxon>
    </lineage>
</organism>
<reference evidence="1 2" key="2">
    <citation type="journal article" date="2013" name="Int. J. Syst. Evol. Microbiol.">
        <title>Methylophaga nitratireducenticrescens sp. nov. and Methylophaga frappieri sp. nov., isolated from the biofilm of the methanol-fed denitrification system treating the seawater at the Montreal Biodome.</title>
        <authorList>
            <person name="Villeneuve C."/>
            <person name="Martineau C."/>
            <person name="Mauffrey F."/>
            <person name="Villemur R."/>
        </authorList>
    </citation>
    <scope>NUCLEOTIDE SEQUENCE [LARGE SCALE GENOMIC DNA]</scope>
    <source>
        <strain evidence="1 2">JAM1</strain>
    </source>
</reference>
<dbReference type="Proteomes" id="UP000009144">
    <property type="component" value="Chromosome"/>
</dbReference>
<dbReference type="InterPro" id="IPR014710">
    <property type="entry name" value="RmlC-like_jellyroll"/>
</dbReference>
<sequence length="146" mass="15558">MNIRLPMIGAAAIGLTVSAMALAHGVVEHDGVSKNLKFFPDAQQMELSSMEEPGVAAFFEDIVGSGHPQSPISCGLFRIEAGNPLVYTYDYDDIKVMLEGNITFSDGKQEVSAKPGDVLFFPNGSTITFSTDSSGLAFACGQRTVF</sequence>
<dbReference type="eggNOG" id="COG4766">
    <property type="taxonomic scope" value="Bacteria"/>
</dbReference>
<name>I1XMP7_METNJ</name>
<proteinExistence type="predicted"/>
<keyword evidence="2" id="KW-1185">Reference proteome</keyword>
<dbReference type="KEGG" id="mej:Q7A_2888"/>
<dbReference type="RefSeq" id="WP_014708027.1">
    <property type="nucleotide sequence ID" value="NC_017857.3"/>
</dbReference>
<dbReference type="HOGENOM" id="CLU_141740_0_0_6"/>
<dbReference type="STRING" id="754476.Q7A_2888"/>
<protein>
    <submittedName>
        <fullName evidence="1">Ethanolamine utilization protein</fullName>
    </submittedName>
</protein>
<accession>I1XMP7</accession>
<dbReference type="AlphaFoldDB" id="I1XMP7"/>
<evidence type="ECO:0000313" key="2">
    <source>
        <dbReference type="Proteomes" id="UP000009144"/>
    </source>
</evidence>
<gene>
    <name evidence="1" type="ordered locus">Q7A_2888</name>
</gene>
<dbReference type="Pfam" id="PF06249">
    <property type="entry name" value="EutQ"/>
    <property type="match status" value="1"/>
</dbReference>
<dbReference type="PATRIC" id="fig|754476.3.peg.2835"/>
<dbReference type="PANTHER" id="PTHR36169:SF1">
    <property type="entry name" value="ACETATE KINASE EUTQ"/>
    <property type="match status" value="1"/>
</dbReference>
<dbReference type="SUPFAM" id="SSF51182">
    <property type="entry name" value="RmlC-like cupins"/>
    <property type="match status" value="1"/>
</dbReference>
<dbReference type="Gene3D" id="2.60.120.10">
    <property type="entry name" value="Jelly Rolls"/>
    <property type="match status" value="1"/>
</dbReference>
<evidence type="ECO:0000313" key="1">
    <source>
        <dbReference type="EMBL" id="AFI85666.1"/>
    </source>
</evidence>
<dbReference type="CDD" id="cd02228">
    <property type="entry name" value="cupin_EutQ"/>
    <property type="match status" value="1"/>
</dbReference>
<dbReference type="InterPro" id="IPR010424">
    <property type="entry name" value="EutQ"/>
</dbReference>
<dbReference type="InterPro" id="IPR011051">
    <property type="entry name" value="RmlC_Cupin_sf"/>
</dbReference>